<name>A0A512J4W4_9HYPH</name>
<dbReference type="PANTHER" id="PTHR45138">
    <property type="entry name" value="REGULATORY COMPONENTS OF SENSORY TRANSDUCTION SYSTEM"/>
    <property type="match status" value="1"/>
</dbReference>
<gene>
    <name evidence="6" type="ORF">GCM10007888_54130</name>
    <name evidence="5" type="ORF">MOX02_29370</name>
</gene>
<feature type="domain" description="GGDEF" evidence="4">
    <location>
        <begin position="213"/>
        <end position="349"/>
    </location>
</feature>
<keyword evidence="3" id="KW-1133">Transmembrane helix</keyword>
<dbReference type="CDD" id="cd01949">
    <property type="entry name" value="GGDEF"/>
    <property type="match status" value="1"/>
</dbReference>
<sequence>MIRQNYVGLLVYHGFLLTDYRVIGDVFLLDLILHFCVMTPATVATNLLLARCPPRWLRAGAQTLAMIVLALTIVVVTCASRMPDRDVLIFTIILVVLFMIVMQGVEFVYATAGCAAIFILFAFGMNTFDAHSADRILMADSIMAGVMIFSLFGAYALEQRTRAGYLLTLRDRLRNEALEITSLRDALTGICNRRALDAALLRLLARRAFDPSPTSSVLLLDIDHFKAFNDTNGHQAGDRCLKRVAAILTESVRSDEGKVYRFGGEEFLILLDDHPEAEAAAVAERVRARVAGERIPRDPAGSAFVTISVGIASGRLGGETTAEALIAAADAALYAAKRGGRDRIWPPLTVDRAERDPDGLRAARA</sequence>
<dbReference type="NCBIfam" id="TIGR00254">
    <property type="entry name" value="GGDEF"/>
    <property type="match status" value="1"/>
</dbReference>
<dbReference type="SMART" id="SM00267">
    <property type="entry name" value="GGDEF"/>
    <property type="match status" value="1"/>
</dbReference>
<comment type="caution">
    <text evidence="5">The sequence shown here is derived from an EMBL/GenBank/DDBJ whole genome shotgun (WGS) entry which is preliminary data.</text>
</comment>
<dbReference type="SUPFAM" id="SSF55073">
    <property type="entry name" value="Nucleotide cyclase"/>
    <property type="match status" value="1"/>
</dbReference>
<dbReference type="Proteomes" id="UP000321960">
    <property type="component" value="Unassembled WGS sequence"/>
</dbReference>
<organism evidence="5 7">
    <name type="scientific">Methylobacterium oxalidis</name>
    <dbReference type="NCBI Taxonomy" id="944322"/>
    <lineage>
        <taxon>Bacteria</taxon>
        <taxon>Pseudomonadati</taxon>
        <taxon>Pseudomonadota</taxon>
        <taxon>Alphaproteobacteria</taxon>
        <taxon>Hyphomicrobiales</taxon>
        <taxon>Methylobacteriaceae</taxon>
        <taxon>Methylobacterium</taxon>
    </lineage>
</organism>
<feature type="transmembrane region" description="Helical" evidence="3">
    <location>
        <begin position="86"/>
        <end position="102"/>
    </location>
</feature>
<dbReference type="GO" id="GO:0043709">
    <property type="term" value="P:cell adhesion involved in single-species biofilm formation"/>
    <property type="evidence" value="ECO:0007669"/>
    <property type="project" value="TreeGrafter"/>
</dbReference>
<dbReference type="GO" id="GO:0005886">
    <property type="term" value="C:plasma membrane"/>
    <property type="evidence" value="ECO:0007669"/>
    <property type="project" value="TreeGrafter"/>
</dbReference>
<dbReference type="InterPro" id="IPR043128">
    <property type="entry name" value="Rev_trsase/Diguanyl_cyclase"/>
</dbReference>
<evidence type="ECO:0000256" key="1">
    <source>
        <dbReference type="ARBA" id="ARBA00012528"/>
    </source>
</evidence>
<comment type="catalytic activity">
    <reaction evidence="2">
        <text>2 GTP = 3',3'-c-di-GMP + 2 diphosphate</text>
        <dbReference type="Rhea" id="RHEA:24898"/>
        <dbReference type="ChEBI" id="CHEBI:33019"/>
        <dbReference type="ChEBI" id="CHEBI:37565"/>
        <dbReference type="ChEBI" id="CHEBI:58805"/>
        <dbReference type="EC" id="2.7.7.65"/>
    </reaction>
</comment>
<feature type="transmembrane region" description="Helical" evidence="3">
    <location>
        <begin position="26"/>
        <end position="49"/>
    </location>
</feature>
<dbReference type="GO" id="GO:0052621">
    <property type="term" value="F:diguanylate cyclase activity"/>
    <property type="evidence" value="ECO:0007669"/>
    <property type="project" value="UniProtKB-EC"/>
</dbReference>
<reference evidence="8" key="2">
    <citation type="journal article" date="2019" name="Int. J. Syst. Evol. Microbiol.">
        <title>The Global Catalogue of Microorganisms (GCM) 10K type strain sequencing project: providing services to taxonomists for standard genome sequencing and annotation.</title>
        <authorList>
            <consortium name="The Broad Institute Genomics Platform"/>
            <consortium name="The Broad Institute Genome Sequencing Center for Infectious Disease"/>
            <person name="Wu L."/>
            <person name="Ma J."/>
        </authorList>
    </citation>
    <scope>NUCLEOTIDE SEQUENCE [LARGE SCALE GENOMIC DNA]</scope>
    <source>
        <strain evidence="8">NBRC 107715</strain>
    </source>
</reference>
<evidence type="ECO:0000313" key="8">
    <source>
        <dbReference type="Proteomes" id="UP001156856"/>
    </source>
</evidence>
<evidence type="ECO:0000256" key="3">
    <source>
        <dbReference type="SAM" id="Phobius"/>
    </source>
</evidence>
<evidence type="ECO:0000313" key="6">
    <source>
        <dbReference type="EMBL" id="GLS67030.1"/>
    </source>
</evidence>
<reference evidence="5 7" key="3">
    <citation type="submission" date="2019-07" db="EMBL/GenBank/DDBJ databases">
        <title>Whole genome shotgun sequence of Methylobacterium oxalidis NBRC 107715.</title>
        <authorList>
            <person name="Hosoyama A."/>
            <person name="Uohara A."/>
            <person name="Ohji S."/>
            <person name="Ichikawa N."/>
        </authorList>
    </citation>
    <scope>NUCLEOTIDE SEQUENCE [LARGE SCALE GENOMIC DNA]</scope>
    <source>
        <strain evidence="5 7">NBRC 107715</strain>
    </source>
</reference>
<dbReference type="Proteomes" id="UP001156856">
    <property type="component" value="Unassembled WGS sequence"/>
</dbReference>
<keyword evidence="3" id="KW-0812">Transmembrane</keyword>
<evidence type="ECO:0000313" key="7">
    <source>
        <dbReference type="Proteomes" id="UP000321960"/>
    </source>
</evidence>
<dbReference type="EMBL" id="BJZU01000055">
    <property type="protein sequence ID" value="GEP04899.1"/>
    <property type="molecule type" value="Genomic_DNA"/>
</dbReference>
<keyword evidence="3" id="KW-0472">Membrane</keyword>
<accession>A0A512J4W4</accession>
<dbReference type="InterPro" id="IPR000160">
    <property type="entry name" value="GGDEF_dom"/>
</dbReference>
<dbReference type="Pfam" id="PF00990">
    <property type="entry name" value="GGDEF"/>
    <property type="match status" value="1"/>
</dbReference>
<feature type="transmembrane region" description="Helical" evidence="3">
    <location>
        <begin position="61"/>
        <end position="79"/>
    </location>
</feature>
<dbReference type="EMBL" id="BSPK01000109">
    <property type="protein sequence ID" value="GLS67030.1"/>
    <property type="molecule type" value="Genomic_DNA"/>
</dbReference>
<dbReference type="Gene3D" id="3.30.70.270">
    <property type="match status" value="1"/>
</dbReference>
<dbReference type="FunFam" id="3.30.70.270:FF:000001">
    <property type="entry name" value="Diguanylate cyclase domain protein"/>
    <property type="match status" value="1"/>
</dbReference>
<proteinExistence type="predicted"/>
<dbReference type="AlphaFoldDB" id="A0A512J4W4"/>
<evidence type="ECO:0000259" key="4">
    <source>
        <dbReference type="PROSITE" id="PS50887"/>
    </source>
</evidence>
<dbReference type="InterPro" id="IPR050469">
    <property type="entry name" value="Diguanylate_Cyclase"/>
</dbReference>
<dbReference type="GO" id="GO:1902201">
    <property type="term" value="P:negative regulation of bacterial-type flagellum-dependent cell motility"/>
    <property type="evidence" value="ECO:0007669"/>
    <property type="project" value="TreeGrafter"/>
</dbReference>
<keyword evidence="8" id="KW-1185">Reference proteome</keyword>
<feature type="transmembrane region" description="Helical" evidence="3">
    <location>
        <begin position="137"/>
        <end position="157"/>
    </location>
</feature>
<protein>
    <recommendedName>
        <fullName evidence="1">diguanylate cyclase</fullName>
        <ecNumber evidence="1">2.7.7.65</ecNumber>
    </recommendedName>
</protein>
<dbReference type="PANTHER" id="PTHR45138:SF9">
    <property type="entry name" value="DIGUANYLATE CYCLASE DGCM-RELATED"/>
    <property type="match status" value="1"/>
</dbReference>
<evidence type="ECO:0000313" key="5">
    <source>
        <dbReference type="EMBL" id="GEP04899.1"/>
    </source>
</evidence>
<evidence type="ECO:0000256" key="2">
    <source>
        <dbReference type="ARBA" id="ARBA00034247"/>
    </source>
</evidence>
<reference evidence="6" key="4">
    <citation type="submission" date="2023-01" db="EMBL/GenBank/DDBJ databases">
        <title>Draft genome sequence of Methylobacterium oxalidis strain NBRC 107715.</title>
        <authorList>
            <person name="Sun Q."/>
            <person name="Mori K."/>
        </authorList>
    </citation>
    <scope>NUCLEOTIDE SEQUENCE</scope>
    <source>
        <strain evidence="6">NBRC 107715</strain>
    </source>
</reference>
<dbReference type="EC" id="2.7.7.65" evidence="1"/>
<reference evidence="6" key="1">
    <citation type="journal article" date="2014" name="Int. J. Syst. Evol. Microbiol.">
        <title>Complete genome of a new Firmicutes species belonging to the dominant human colonic microbiota ('Ruminococcus bicirculans') reveals two chromosomes and a selective capacity to utilize plant glucans.</title>
        <authorList>
            <consortium name="NISC Comparative Sequencing Program"/>
            <person name="Wegmann U."/>
            <person name="Louis P."/>
            <person name="Goesmann A."/>
            <person name="Henrissat B."/>
            <person name="Duncan S.H."/>
            <person name="Flint H.J."/>
        </authorList>
    </citation>
    <scope>NUCLEOTIDE SEQUENCE</scope>
    <source>
        <strain evidence="6">NBRC 107715</strain>
    </source>
</reference>
<dbReference type="InterPro" id="IPR029787">
    <property type="entry name" value="Nucleotide_cyclase"/>
</dbReference>
<dbReference type="PROSITE" id="PS50887">
    <property type="entry name" value="GGDEF"/>
    <property type="match status" value="1"/>
</dbReference>